<dbReference type="AlphaFoldDB" id="A0AAW1CZL7"/>
<keyword evidence="3" id="KW-1185">Reference proteome</keyword>
<feature type="chain" id="PRO_5043699206" evidence="1">
    <location>
        <begin position="17"/>
        <end position="71"/>
    </location>
</feature>
<organism evidence="2 3">
    <name type="scientific">Rhynocoris fuscipes</name>
    <dbReference type="NCBI Taxonomy" id="488301"/>
    <lineage>
        <taxon>Eukaryota</taxon>
        <taxon>Metazoa</taxon>
        <taxon>Ecdysozoa</taxon>
        <taxon>Arthropoda</taxon>
        <taxon>Hexapoda</taxon>
        <taxon>Insecta</taxon>
        <taxon>Pterygota</taxon>
        <taxon>Neoptera</taxon>
        <taxon>Paraneoptera</taxon>
        <taxon>Hemiptera</taxon>
        <taxon>Heteroptera</taxon>
        <taxon>Panheteroptera</taxon>
        <taxon>Cimicomorpha</taxon>
        <taxon>Reduviidae</taxon>
        <taxon>Harpactorinae</taxon>
        <taxon>Harpactorini</taxon>
        <taxon>Rhynocoris</taxon>
    </lineage>
</organism>
<proteinExistence type="predicted"/>
<evidence type="ECO:0000256" key="1">
    <source>
        <dbReference type="SAM" id="SignalP"/>
    </source>
</evidence>
<accession>A0AAW1CZL7</accession>
<evidence type="ECO:0000313" key="3">
    <source>
        <dbReference type="Proteomes" id="UP001461498"/>
    </source>
</evidence>
<protein>
    <submittedName>
        <fullName evidence="2">Uncharacterized protein</fullName>
    </submittedName>
</protein>
<feature type="signal peptide" evidence="1">
    <location>
        <begin position="1"/>
        <end position="16"/>
    </location>
</feature>
<evidence type="ECO:0000313" key="2">
    <source>
        <dbReference type="EMBL" id="KAK9502062.1"/>
    </source>
</evidence>
<gene>
    <name evidence="2" type="ORF">O3M35_012665</name>
</gene>
<dbReference type="EMBL" id="JAPXFL010000009">
    <property type="protein sequence ID" value="KAK9502062.1"/>
    <property type="molecule type" value="Genomic_DNA"/>
</dbReference>
<reference evidence="2 3" key="1">
    <citation type="submission" date="2022-12" db="EMBL/GenBank/DDBJ databases">
        <title>Chromosome-level genome assembly of true bugs.</title>
        <authorList>
            <person name="Ma L."/>
            <person name="Li H."/>
        </authorList>
    </citation>
    <scope>NUCLEOTIDE SEQUENCE [LARGE SCALE GENOMIC DNA]</scope>
    <source>
        <strain evidence="2">Lab_2022b</strain>
    </source>
</reference>
<comment type="caution">
    <text evidence="2">The sequence shown here is derived from an EMBL/GenBank/DDBJ whole genome shotgun (WGS) entry which is preliminary data.</text>
</comment>
<sequence length="71" mass="7890">MKKILFAFTLVLFVAAEQNFSAEFQDLEDKLQGVSKVFGASLPAIDEGEELIKEKCLKTGNNESYEKAMVS</sequence>
<name>A0AAW1CZL7_9HEMI</name>
<keyword evidence="1" id="KW-0732">Signal</keyword>
<dbReference type="Proteomes" id="UP001461498">
    <property type="component" value="Unassembled WGS sequence"/>
</dbReference>